<dbReference type="RefSeq" id="WP_229759402.1">
    <property type="nucleotide sequence ID" value="NZ_AP019860.1"/>
</dbReference>
<dbReference type="InterPro" id="IPR001851">
    <property type="entry name" value="ABC_transp_permease"/>
</dbReference>
<evidence type="ECO:0000256" key="8">
    <source>
        <dbReference type="ARBA" id="ARBA00023136"/>
    </source>
</evidence>
<evidence type="ECO:0000313" key="13">
    <source>
        <dbReference type="Proteomes" id="UP000326354"/>
    </source>
</evidence>
<keyword evidence="5" id="KW-0762">Sugar transport</keyword>
<evidence type="ECO:0000256" key="3">
    <source>
        <dbReference type="ARBA" id="ARBA00022475"/>
    </source>
</evidence>
<dbReference type="PANTHER" id="PTHR32196:SF32">
    <property type="entry name" value="XYLOSE TRANSPORT SYSTEM PERMEASE PROTEIN XYLH"/>
    <property type="match status" value="1"/>
</dbReference>
<evidence type="ECO:0000256" key="6">
    <source>
        <dbReference type="ARBA" id="ARBA00022692"/>
    </source>
</evidence>
<dbReference type="GO" id="GO:0005886">
    <property type="term" value="C:plasma membrane"/>
    <property type="evidence" value="ECO:0007669"/>
    <property type="project" value="UniProtKB-SubCell"/>
</dbReference>
<evidence type="ECO:0000313" key="12">
    <source>
        <dbReference type="EMBL" id="BBM84609.1"/>
    </source>
</evidence>
<sequence length="375" mass="40710">MNSKLSTRDFSMLISLLIIWIIFAILSPTFVSARNLSILMIEFSIIAVLALGMLLIILPGHIDLSVGSGVGLFGGIASVLVFQYDWNATLAMCCSSILAVIVWWLMGTLVVKQKIPAFIITLGGLLIFKGCFWLVIQNSTIPVVKGGNTNLYSLLTTYYLPATAGYILCFIIVACVTYRKIINRRNRRAYGFEVESREISFMKVFVTAQGALLFVLISNQYKGIPLSVVILGMLALFVHILTEHTRFGRYLYAIGSNEKAAFISGIPVERLVIMSFAIMGGIVALTGFLQTAYAGASTTTIGNLMELDAIAACVIGGTSLKGGRGNVMGVLFGSLIMVSLLNGMTLLAISPEIKFITRGTVLTLAVWMDIRLSNK</sequence>
<dbReference type="Pfam" id="PF02653">
    <property type="entry name" value="BPD_transp_2"/>
    <property type="match status" value="1"/>
</dbReference>
<evidence type="ECO:0000256" key="4">
    <source>
        <dbReference type="ARBA" id="ARBA00022519"/>
    </source>
</evidence>
<keyword evidence="2" id="KW-0813">Transport</keyword>
<feature type="transmembrane region" description="Helical" evidence="11">
    <location>
        <begin position="223"/>
        <end position="242"/>
    </location>
</feature>
<dbReference type="PANTHER" id="PTHR32196">
    <property type="entry name" value="ABC TRANSPORTER PERMEASE PROTEIN YPHD-RELATED-RELATED"/>
    <property type="match status" value="1"/>
</dbReference>
<evidence type="ECO:0000256" key="5">
    <source>
        <dbReference type="ARBA" id="ARBA00022597"/>
    </source>
</evidence>
<dbReference type="AlphaFoldDB" id="A0A5S9F4H8"/>
<comment type="subcellular location">
    <subcellularLocation>
        <location evidence="1">Cell membrane</location>
        <topology evidence="1">Multi-pass membrane protein</topology>
    </subcellularLocation>
</comment>
<keyword evidence="3" id="KW-1003">Cell membrane</keyword>
<evidence type="ECO:0000256" key="7">
    <source>
        <dbReference type="ARBA" id="ARBA00022989"/>
    </source>
</evidence>
<feature type="transmembrane region" description="Helical" evidence="11">
    <location>
        <begin position="327"/>
        <end position="349"/>
    </location>
</feature>
<dbReference type="KEGG" id="uam:UABAM_02970"/>
<organism evidence="12 13">
    <name type="scientific">Uabimicrobium amorphum</name>
    <dbReference type="NCBI Taxonomy" id="2596890"/>
    <lineage>
        <taxon>Bacteria</taxon>
        <taxon>Pseudomonadati</taxon>
        <taxon>Planctomycetota</taxon>
        <taxon>Candidatus Uabimicrobiia</taxon>
        <taxon>Candidatus Uabimicrobiales</taxon>
        <taxon>Candidatus Uabimicrobiaceae</taxon>
        <taxon>Candidatus Uabimicrobium</taxon>
    </lineage>
</organism>
<evidence type="ECO:0000256" key="11">
    <source>
        <dbReference type="SAM" id="Phobius"/>
    </source>
</evidence>
<feature type="transmembrane region" description="Helical" evidence="11">
    <location>
        <begin position="12"/>
        <end position="31"/>
    </location>
</feature>
<gene>
    <name evidence="12" type="ORF">UABAM_02970</name>
</gene>
<proteinExistence type="predicted"/>
<keyword evidence="6 11" id="KW-0812">Transmembrane</keyword>
<feature type="transmembrane region" description="Helical" evidence="11">
    <location>
        <begin position="156"/>
        <end position="178"/>
    </location>
</feature>
<dbReference type="Proteomes" id="UP000326354">
    <property type="component" value="Chromosome"/>
</dbReference>
<feature type="transmembrane region" description="Helical" evidence="11">
    <location>
        <begin position="271"/>
        <end position="289"/>
    </location>
</feature>
<feature type="transmembrane region" description="Helical" evidence="11">
    <location>
        <begin position="37"/>
        <end position="57"/>
    </location>
</feature>
<dbReference type="CDD" id="cd06579">
    <property type="entry name" value="TM_PBP1_transp_AraH_like"/>
    <property type="match status" value="1"/>
</dbReference>
<keyword evidence="4" id="KW-0997">Cell inner membrane</keyword>
<feature type="transmembrane region" description="Helical" evidence="11">
    <location>
        <begin position="199"/>
        <end position="217"/>
    </location>
</feature>
<keyword evidence="8 11" id="KW-0472">Membrane</keyword>
<dbReference type="EMBL" id="AP019860">
    <property type="protein sequence ID" value="BBM84609.1"/>
    <property type="molecule type" value="Genomic_DNA"/>
</dbReference>
<evidence type="ECO:0000256" key="1">
    <source>
        <dbReference type="ARBA" id="ARBA00004651"/>
    </source>
</evidence>
<evidence type="ECO:0000256" key="9">
    <source>
        <dbReference type="ARBA" id="ARBA00035611"/>
    </source>
</evidence>
<keyword evidence="7 11" id="KW-1133">Transmembrane helix</keyword>
<keyword evidence="13" id="KW-1185">Reference proteome</keyword>
<feature type="transmembrane region" description="Helical" evidence="11">
    <location>
        <begin position="88"/>
        <end position="105"/>
    </location>
</feature>
<evidence type="ECO:0000256" key="2">
    <source>
        <dbReference type="ARBA" id="ARBA00022448"/>
    </source>
</evidence>
<accession>A0A5S9F4H8</accession>
<feature type="transmembrane region" description="Helical" evidence="11">
    <location>
        <begin position="117"/>
        <end position="136"/>
    </location>
</feature>
<reference evidence="12 13" key="1">
    <citation type="submission" date="2019-08" db="EMBL/GenBank/DDBJ databases">
        <title>Complete genome sequence of Candidatus Uab amorphum.</title>
        <authorList>
            <person name="Shiratori T."/>
            <person name="Suzuki S."/>
            <person name="Kakizawa Y."/>
            <person name="Ishida K."/>
        </authorList>
    </citation>
    <scope>NUCLEOTIDE SEQUENCE [LARGE SCALE GENOMIC DNA]</scope>
    <source>
        <strain evidence="12 13">SRT547</strain>
    </source>
</reference>
<evidence type="ECO:0000256" key="10">
    <source>
        <dbReference type="ARBA" id="ARBA00035686"/>
    </source>
</evidence>
<comment type="function">
    <text evidence="9">Part of the binding-protein-dependent transport system for D-xylose. Probably responsible for the translocation of the substrate across the membrane.</text>
</comment>
<dbReference type="GO" id="GO:0022857">
    <property type="term" value="F:transmembrane transporter activity"/>
    <property type="evidence" value="ECO:0007669"/>
    <property type="project" value="InterPro"/>
</dbReference>
<name>A0A5S9F4H8_UABAM</name>
<feature type="transmembrane region" description="Helical" evidence="11">
    <location>
        <begin position="64"/>
        <end position="82"/>
    </location>
</feature>
<protein>
    <recommendedName>
        <fullName evidence="10">Xylose transport system permease protein XylH</fullName>
    </recommendedName>
</protein>